<gene>
    <name evidence="2" type="ORF">C8D89_11290</name>
</gene>
<evidence type="ECO:0000256" key="1">
    <source>
        <dbReference type="SAM" id="MobiDB-lite"/>
    </source>
</evidence>
<dbReference type="AlphaFoldDB" id="A0A2U1F400"/>
<evidence type="ECO:0000313" key="3">
    <source>
        <dbReference type="Proteomes" id="UP000245639"/>
    </source>
</evidence>
<feature type="region of interest" description="Disordered" evidence="1">
    <location>
        <begin position="1"/>
        <end position="38"/>
    </location>
</feature>
<proteinExistence type="predicted"/>
<sequence length="73" mass="7637">MRGVQSAVMAVTSDDARAQGERDARARAGSEPDGAPDDATLTVFQTAAWIPPAYREAYLEGAASVLKRASVGE</sequence>
<comment type="caution">
    <text evidence="2">The sequence shown here is derived from an EMBL/GenBank/DDBJ whole genome shotgun (WGS) entry which is preliminary data.</text>
</comment>
<organism evidence="2 3">
    <name type="scientific">Actinomycetospora cinnamomea</name>
    <dbReference type="NCBI Taxonomy" id="663609"/>
    <lineage>
        <taxon>Bacteria</taxon>
        <taxon>Bacillati</taxon>
        <taxon>Actinomycetota</taxon>
        <taxon>Actinomycetes</taxon>
        <taxon>Pseudonocardiales</taxon>
        <taxon>Pseudonocardiaceae</taxon>
        <taxon>Actinomycetospora</taxon>
    </lineage>
</organism>
<name>A0A2U1F400_9PSEU</name>
<accession>A0A2U1F400</accession>
<protein>
    <submittedName>
        <fullName evidence="2">Uncharacterized protein</fullName>
    </submittedName>
</protein>
<keyword evidence="3" id="KW-1185">Reference proteome</keyword>
<feature type="compositionally biased region" description="Basic and acidic residues" evidence="1">
    <location>
        <begin position="14"/>
        <end position="30"/>
    </location>
</feature>
<reference evidence="2 3" key="1">
    <citation type="submission" date="2018-04" db="EMBL/GenBank/DDBJ databases">
        <title>Genomic Encyclopedia of Type Strains, Phase IV (KMG-IV): sequencing the most valuable type-strain genomes for metagenomic binning, comparative biology and taxonomic classification.</title>
        <authorList>
            <person name="Goeker M."/>
        </authorList>
    </citation>
    <scope>NUCLEOTIDE SEQUENCE [LARGE SCALE GENOMIC DNA]</scope>
    <source>
        <strain evidence="2 3">DSM 45771</strain>
    </source>
</reference>
<evidence type="ECO:0000313" key="2">
    <source>
        <dbReference type="EMBL" id="PVZ06897.1"/>
    </source>
</evidence>
<dbReference type="Proteomes" id="UP000245639">
    <property type="component" value="Unassembled WGS sequence"/>
</dbReference>
<dbReference type="EMBL" id="QEKW01000012">
    <property type="protein sequence ID" value="PVZ06897.1"/>
    <property type="molecule type" value="Genomic_DNA"/>
</dbReference>